<feature type="domain" description="4Fe-4S" evidence="12">
    <location>
        <begin position="31"/>
        <end position="90"/>
    </location>
</feature>
<keyword evidence="8 10" id="KW-0411">Iron-sulfur</keyword>
<dbReference type="EC" id="7.-.-.-" evidence="10"/>
<dbReference type="Pfam" id="PF14697">
    <property type="entry name" value="Fer4_21"/>
    <property type="match status" value="1"/>
</dbReference>
<comment type="cofactor">
    <cofactor evidence="10">
        <name>[4Fe-4S] cluster</name>
        <dbReference type="ChEBI" id="CHEBI:49883"/>
    </cofactor>
    <text evidence="10">Binds 3 [4Fe-4S] clusters.</text>
</comment>
<comment type="subcellular location">
    <subcellularLocation>
        <location evidence="10">Cell inner membrane</location>
    </subcellularLocation>
</comment>
<evidence type="ECO:0000256" key="5">
    <source>
        <dbReference type="ARBA" id="ARBA00022967"/>
    </source>
</evidence>
<dbReference type="GO" id="GO:0009055">
    <property type="term" value="F:electron transfer activity"/>
    <property type="evidence" value="ECO:0007669"/>
    <property type="project" value="InterPro"/>
</dbReference>
<feature type="binding site" evidence="10">
    <location>
        <position position="51"/>
    </location>
    <ligand>
        <name>[4Fe-4S] cluster</name>
        <dbReference type="ChEBI" id="CHEBI:49883"/>
        <label>1</label>
    </ligand>
</feature>
<evidence type="ECO:0000256" key="8">
    <source>
        <dbReference type="ARBA" id="ARBA00023014"/>
    </source>
</evidence>
<comment type="function">
    <text evidence="10">Part of a membrane-bound complex that couples electron transfer with translocation of ions across the membrane.</text>
</comment>
<feature type="binding site" evidence="10">
    <location>
        <position position="122"/>
    </location>
    <ligand>
        <name>[4Fe-4S] cluster</name>
        <dbReference type="ChEBI" id="CHEBI:49883"/>
        <label>3</label>
    </ligand>
</feature>
<sequence>MYILFAIVALTLLGLGLGYLLGAASRFLKVEGDPLADEIEALLPGSQCGQCGYPGCRPAAEALAGGEAAVTLCPPGGKALAEQLAAKLNVDLDMGGMEEAAPLLARVDESNCIGCTRCFKACPTDAIVGAPKQIHAVVADACIGCGKCVDICPTECLQLHPVKVTLRNWRWPKPRLAAA</sequence>
<keyword evidence="10" id="KW-1003">Cell membrane</keyword>
<evidence type="ECO:0000313" key="14">
    <source>
        <dbReference type="Proteomes" id="UP000824988"/>
    </source>
</evidence>
<dbReference type="KEGG" id="moz:MoryE10_26290"/>
<dbReference type="NCBIfam" id="NF003475">
    <property type="entry name" value="PRK05113.1"/>
    <property type="match status" value="1"/>
</dbReference>
<feature type="domain" description="4Fe-4S ferredoxin-type" evidence="11">
    <location>
        <begin position="103"/>
        <end position="127"/>
    </location>
</feature>
<feature type="binding site" evidence="10">
    <location>
        <position position="152"/>
    </location>
    <ligand>
        <name>[4Fe-4S] cluster</name>
        <dbReference type="ChEBI" id="CHEBI:49883"/>
        <label>2</label>
    </ligand>
</feature>
<evidence type="ECO:0000256" key="6">
    <source>
        <dbReference type="ARBA" id="ARBA00022982"/>
    </source>
</evidence>
<feature type="region of interest" description="Hydrophobic" evidence="10">
    <location>
        <begin position="1"/>
        <end position="25"/>
    </location>
</feature>
<dbReference type="NCBIfam" id="TIGR01944">
    <property type="entry name" value="rnfB"/>
    <property type="match status" value="1"/>
</dbReference>
<feature type="domain" description="4Fe-4S ferredoxin-type" evidence="11">
    <location>
        <begin position="132"/>
        <end position="162"/>
    </location>
</feature>
<dbReference type="InterPro" id="IPR010207">
    <property type="entry name" value="Elect_transpt_cplx_RnfB/RsxB"/>
</dbReference>
<evidence type="ECO:0000256" key="1">
    <source>
        <dbReference type="ARBA" id="ARBA00022448"/>
    </source>
</evidence>
<evidence type="ECO:0000313" key="13">
    <source>
        <dbReference type="EMBL" id="BBL72023.1"/>
    </source>
</evidence>
<dbReference type="Proteomes" id="UP000824988">
    <property type="component" value="Chromosome"/>
</dbReference>
<feature type="binding site" evidence="10">
    <location>
        <position position="112"/>
    </location>
    <ligand>
        <name>[4Fe-4S] cluster</name>
        <dbReference type="ChEBI" id="CHEBI:49883"/>
        <label>2</label>
    </ligand>
</feature>
<comment type="caution">
    <text evidence="10">Lacks conserved residue(s) required for the propagation of feature annotation.</text>
</comment>
<keyword evidence="3 10" id="KW-0479">Metal-binding</keyword>
<dbReference type="InterPro" id="IPR050395">
    <property type="entry name" value="4Fe4S_Ferredoxin_RnfB"/>
</dbReference>
<dbReference type="PROSITE" id="PS51656">
    <property type="entry name" value="4FE4S"/>
    <property type="match status" value="1"/>
</dbReference>
<dbReference type="GO" id="GO:0005886">
    <property type="term" value="C:plasma membrane"/>
    <property type="evidence" value="ECO:0007669"/>
    <property type="project" value="UniProtKB-SubCell"/>
</dbReference>
<dbReference type="RefSeq" id="WP_221047317.1">
    <property type="nucleotide sequence ID" value="NZ_AP019782.1"/>
</dbReference>
<keyword evidence="4 10" id="KW-0677">Repeat</keyword>
<protein>
    <recommendedName>
        <fullName evidence="10">Ion-translocating oxidoreductase complex subunit B</fullName>
        <ecNumber evidence="10">7.-.-.-</ecNumber>
    </recommendedName>
    <alternativeName>
        <fullName evidence="10">Rnf electron transport complex subunit B</fullName>
    </alternativeName>
</protein>
<feature type="binding site" evidence="10">
    <location>
        <position position="73"/>
    </location>
    <ligand>
        <name>[4Fe-4S] cluster</name>
        <dbReference type="ChEBI" id="CHEBI:49883"/>
        <label>1</label>
    </ligand>
</feature>
<accession>A0A8D4VPI0</accession>
<dbReference type="InterPro" id="IPR016463">
    <property type="entry name" value="RnfB/RsxB_Proteobac"/>
</dbReference>
<feature type="binding site" evidence="10">
    <location>
        <position position="115"/>
    </location>
    <ligand>
        <name>[4Fe-4S] cluster</name>
        <dbReference type="ChEBI" id="CHEBI:49883"/>
        <label>2</label>
    </ligand>
</feature>
<feature type="binding site" evidence="10">
    <location>
        <position position="142"/>
    </location>
    <ligand>
        <name>[4Fe-4S] cluster</name>
        <dbReference type="ChEBI" id="CHEBI:49883"/>
        <label>3</label>
    </ligand>
</feature>
<comment type="subunit">
    <text evidence="10">The complex is composed of six subunits: RnfA, RnfB, RnfC, RnfD, RnfE and RnfG.</text>
</comment>
<comment type="similarity">
    <text evidence="10">Belongs to the 4Fe4S bacterial-type ferredoxin family. RnfB subfamily.</text>
</comment>
<dbReference type="AlphaFoldDB" id="A0A8D4VPI0"/>
<evidence type="ECO:0000256" key="10">
    <source>
        <dbReference type="HAMAP-Rule" id="MF_00463"/>
    </source>
</evidence>
<dbReference type="PROSITE" id="PS51379">
    <property type="entry name" value="4FE4S_FER_2"/>
    <property type="match status" value="2"/>
</dbReference>
<dbReference type="PANTHER" id="PTHR43560:SF1">
    <property type="entry name" value="ION-TRANSLOCATING OXIDOREDUCTASE COMPLEX SUBUNIT B"/>
    <property type="match status" value="1"/>
</dbReference>
<evidence type="ECO:0000256" key="9">
    <source>
        <dbReference type="ARBA" id="ARBA00023136"/>
    </source>
</evidence>
<keyword evidence="5 10" id="KW-1278">Translocase</keyword>
<evidence type="ECO:0000259" key="11">
    <source>
        <dbReference type="PROSITE" id="PS51379"/>
    </source>
</evidence>
<dbReference type="InterPro" id="IPR017900">
    <property type="entry name" value="4Fe4S_Fe_S_CS"/>
</dbReference>
<dbReference type="GO" id="GO:0051539">
    <property type="term" value="F:4 iron, 4 sulfur cluster binding"/>
    <property type="evidence" value="ECO:0007669"/>
    <property type="project" value="UniProtKB-UniRule"/>
</dbReference>
<dbReference type="GO" id="GO:0046872">
    <property type="term" value="F:metal ion binding"/>
    <property type="evidence" value="ECO:0007669"/>
    <property type="project" value="UniProtKB-KW"/>
</dbReference>
<proteinExistence type="inferred from homology"/>
<evidence type="ECO:0000256" key="4">
    <source>
        <dbReference type="ARBA" id="ARBA00022737"/>
    </source>
</evidence>
<evidence type="ECO:0000256" key="7">
    <source>
        <dbReference type="ARBA" id="ARBA00023004"/>
    </source>
</evidence>
<dbReference type="Pfam" id="PF04060">
    <property type="entry name" value="FeS"/>
    <property type="match status" value="1"/>
</dbReference>
<evidence type="ECO:0000256" key="2">
    <source>
        <dbReference type="ARBA" id="ARBA00022485"/>
    </source>
</evidence>
<feature type="binding site" evidence="10">
    <location>
        <position position="56"/>
    </location>
    <ligand>
        <name>[4Fe-4S] cluster</name>
        <dbReference type="ChEBI" id="CHEBI:49883"/>
        <label>1</label>
    </ligand>
</feature>
<feature type="binding site" evidence="10">
    <location>
        <position position="145"/>
    </location>
    <ligand>
        <name>[4Fe-4S] cluster</name>
        <dbReference type="ChEBI" id="CHEBI:49883"/>
        <label>3</label>
    </ligand>
</feature>
<keyword evidence="10" id="KW-0997">Cell inner membrane</keyword>
<reference evidence="13" key="1">
    <citation type="submission" date="2019-06" db="EMBL/GenBank/DDBJ databases">
        <title>Complete genome sequence of Methylogaea oryzae strain JCM16910.</title>
        <authorList>
            <person name="Asakawa S."/>
        </authorList>
    </citation>
    <scope>NUCLEOTIDE SEQUENCE</scope>
    <source>
        <strain evidence="13">E10</strain>
    </source>
</reference>
<evidence type="ECO:0000256" key="3">
    <source>
        <dbReference type="ARBA" id="ARBA00022723"/>
    </source>
</evidence>
<dbReference type="PIRSF" id="PIRSF005784">
    <property type="entry name" value="Elect_transpt_RnfB"/>
    <property type="match status" value="1"/>
</dbReference>
<evidence type="ECO:0000259" key="12">
    <source>
        <dbReference type="PROSITE" id="PS51656"/>
    </source>
</evidence>
<feature type="binding site" evidence="10">
    <location>
        <position position="148"/>
    </location>
    <ligand>
        <name>[4Fe-4S] cluster</name>
        <dbReference type="ChEBI" id="CHEBI:49883"/>
        <label>3</label>
    </ligand>
</feature>
<gene>
    <name evidence="10 13" type="primary">rnfB</name>
    <name evidence="13" type="ORF">MoryE10_26290</name>
</gene>
<dbReference type="PROSITE" id="PS00198">
    <property type="entry name" value="4FE4S_FER_1"/>
    <property type="match status" value="2"/>
</dbReference>
<keyword evidence="14" id="KW-1185">Reference proteome</keyword>
<dbReference type="HAMAP" id="MF_00463">
    <property type="entry name" value="RsxB_RnfB"/>
    <property type="match status" value="1"/>
</dbReference>
<name>A0A8D4VPI0_9GAMM</name>
<dbReference type="InterPro" id="IPR007202">
    <property type="entry name" value="4Fe-4S_dom"/>
</dbReference>
<keyword evidence="7 10" id="KW-0408">Iron</keyword>
<dbReference type="InterPro" id="IPR017896">
    <property type="entry name" value="4Fe4S_Fe-S-bd"/>
</dbReference>
<dbReference type="PANTHER" id="PTHR43560">
    <property type="entry name" value="ION-TRANSLOCATING OXIDOREDUCTASE COMPLEX SUBUNIT B"/>
    <property type="match status" value="1"/>
</dbReference>
<feature type="binding site" evidence="10">
    <location>
        <position position="118"/>
    </location>
    <ligand>
        <name>[4Fe-4S] cluster</name>
        <dbReference type="ChEBI" id="CHEBI:49883"/>
        <label>2</label>
    </ligand>
</feature>
<keyword evidence="9 10" id="KW-0472">Membrane</keyword>
<keyword evidence="2 10" id="KW-0004">4Fe-4S</keyword>
<organism evidence="13 14">
    <name type="scientific">Methylogaea oryzae</name>
    <dbReference type="NCBI Taxonomy" id="1295382"/>
    <lineage>
        <taxon>Bacteria</taxon>
        <taxon>Pseudomonadati</taxon>
        <taxon>Pseudomonadota</taxon>
        <taxon>Gammaproteobacteria</taxon>
        <taxon>Methylococcales</taxon>
        <taxon>Methylococcaceae</taxon>
        <taxon>Methylogaea</taxon>
    </lineage>
</organism>
<dbReference type="GO" id="GO:0022900">
    <property type="term" value="P:electron transport chain"/>
    <property type="evidence" value="ECO:0007669"/>
    <property type="project" value="UniProtKB-UniRule"/>
</dbReference>
<dbReference type="EMBL" id="AP019782">
    <property type="protein sequence ID" value="BBL72023.1"/>
    <property type="molecule type" value="Genomic_DNA"/>
</dbReference>
<keyword evidence="6 10" id="KW-0249">Electron transport</keyword>
<keyword evidence="1 10" id="KW-0813">Transport</keyword>
<feature type="binding site" evidence="10">
    <location>
        <position position="48"/>
    </location>
    <ligand>
        <name>[4Fe-4S] cluster</name>
        <dbReference type="ChEBI" id="CHEBI:49883"/>
        <label>1</label>
    </ligand>
</feature>